<name>A0A816IDW6_BRANA</name>
<dbReference type="AlphaFoldDB" id="A0A816IDW6"/>
<dbReference type="Proteomes" id="UP001295469">
    <property type="component" value="Chromosome C03"/>
</dbReference>
<sequence length="86" mass="9015">MYTRTFVHQYPWTPGSILTWIGVPVGTGDLPGTGTVMFGSSTIGKSRPPMSTTGEAYECSTASTAFEGTLVFSTTTPGFGSSKPEV</sequence>
<gene>
    <name evidence="1" type="ORF">DARMORV10_C03P64960.1</name>
</gene>
<accession>A0A816IDW6</accession>
<dbReference type="EMBL" id="HG994367">
    <property type="protein sequence ID" value="CAF1707775.1"/>
    <property type="molecule type" value="Genomic_DNA"/>
</dbReference>
<protein>
    <submittedName>
        <fullName evidence="1">(rape) hypothetical protein</fullName>
    </submittedName>
</protein>
<evidence type="ECO:0000313" key="1">
    <source>
        <dbReference type="EMBL" id="CAF1707775.1"/>
    </source>
</evidence>
<organism evidence="1">
    <name type="scientific">Brassica napus</name>
    <name type="common">Rape</name>
    <dbReference type="NCBI Taxonomy" id="3708"/>
    <lineage>
        <taxon>Eukaryota</taxon>
        <taxon>Viridiplantae</taxon>
        <taxon>Streptophyta</taxon>
        <taxon>Embryophyta</taxon>
        <taxon>Tracheophyta</taxon>
        <taxon>Spermatophyta</taxon>
        <taxon>Magnoliopsida</taxon>
        <taxon>eudicotyledons</taxon>
        <taxon>Gunneridae</taxon>
        <taxon>Pentapetalae</taxon>
        <taxon>rosids</taxon>
        <taxon>malvids</taxon>
        <taxon>Brassicales</taxon>
        <taxon>Brassicaceae</taxon>
        <taxon>Brassiceae</taxon>
        <taxon>Brassica</taxon>
    </lineage>
</organism>
<proteinExistence type="predicted"/>
<reference evidence="1" key="1">
    <citation type="submission" date="2021-01" db="EMBL/GenBank/DDBJ databases">
        <authorList>
            <consortium name="Genoscope - CEA"/>
            <person name="William W."/>
        </authorList>
    </citation>
    <scope>NUCLEOTIDE SEQUENCE</scope>
</reference>